<reference evidence="2" key="1">
    <citation type="submission" date="2025-08" db="UniProtKB">
        <authorList>
            <consortium name="RefSeq"/>
        </authorList>
    </citation>
    <scope>IDENTIFICATION</scope>
</reference>
<dbReference type="RefSeq" id="XP_013875868.1">
    <property type="nucleotide sequence ID" value="XM_014020414.1"/>
</dbReference>
<dbReference type="GeneID" id="106525994"/>
<name>A0A2I4C797_AUSLI</name>
<dbReference type="OrthoDB" id="10044445at2759"/>
<dbReference type="AlphaFoldDB" id="A0A2I4C797"/>
<proteinExistence type="predicted"/>
<evidence type="ECO:0000313" key="2">
    <source>
        <dbReference type="RefSeq" id="XP_013875868.1"/>
    </source>
</evidence>
<keyword evidence="1" id="KW-1185">Reference proteome</keyword>
<organism evidence="1 2">
    <name type="scientific">Austrofundulus limnaeus</name>
    <name type="common">Annual killifish</name>
    <dbReference type="NCBI Taxonomy" id="52670"/>
    <lineage>
        <taxon>Eukaryota</taxon>
        <taxon>Metazoa</taxon>
        <taxon>Chordata</taxon>
        <taxon>Craniata</taxon>
        <taxon>Vertebrata</taxon>
        <taxon>Euteleostomi</taxon>
        <taxon>Actinopterygii</taxon>
        <taxon>Neopterygii</taxon>
        <taxon>Teleostei</taxon>
        <taxon>Neoteleostei</taxon>
        <taxon>Acanthomorphata</taxon>
        <taxon>Ovalentaria</taxon>
        <taxon>Atherinomorphae</taxon>
        <taxon>Cyprinodontiformes</taxon>
        <taxon>Rivulidae</taxon>
        <taxon>Austrofundulus</taxon>
    </lineage>
</organism>
<gene>
    <name evidence="2" type="primary">LOC106525994</name>
</gene>
<dbReference type="PANTHER" id="PTHR31912">
    <property type="entry name" value="IP13529P"/>
    <property type="match status" value="1"/>
</dbReference>
<protein>
    <submittedName>
        <fullName evidence="2">Uncharacterized protein LOC106525994</fullName>
    </submittedName>
</protein>
<sequence>MWQCKGCQVEVSNISDLQEEDQRVEGDQVVEVDTFDSLEGERLPKDHIEQQLATALLQLEFLVQVPGIAVDEFLQELHYLLNSASVHTGVVRDLLERHKVQFTDDLVKDITSALCTSNPVCRAIEKGGSLSTVHRRLKYYKEKFCVVEPVTYLLDNKKATFQYVPILKLLQQILNCKAILDKVNSNHRGKREFIVDSSYEFKSPEDGKYFIENELLNADQVSISIRLYVDEFEICNPLGTSRKKQKLCGVYWVLGNLPPGSHSALSSIYLAVLFKSVDAKVYGFEQVLHPLLQDLKTLETCGVFVPLLGTSLKGTVQSIVSDNLGAHTIAGFVESFSGDFFCRFCTAKRCDVESDTVACGRFNLRTKELHSEHIKTALETNNHCLGVKRECIFTKHLTHFHVLTGFPPDVAHDAFEGVVPVELAYCLSQLISKKFFTIDNLNKAILTFPYKWSDKTNKPHIVPQNLSARKTVGGNAHENWSLLRLLPFLIGHLVPENEPAWLVLMDLKDIIELLVAPTHTDESISYLESKITEHRQRYKDLFPAARLLPKHHFLEHYPYLIKCFGPLVTLWTLRFEAKHSYFKNIVKHTSCYKNIPLTLASRHQFMIAFHLNSPSYGKAFLDVPSVSSFPVDLLNQEIALAVKSKYPDTTEVDLTKVASVNGIQYKTGMIVVQGSTSGMPEFAEIMHMCVIKNELLLIVRMLCGWYTDHYRAFEITPSPTREIKLVHLKDLGDIYPLADYIVGASRMVTLKRHIIVKGLLNCI</sequence>
<dbReference type="Proteomes" id="UP000192220">
    <property type="component" value="Unplaced"/>
</dbReference>
<dbReference type="KEGG" id="alim:106525994"/>
<accession>A0A2I4C797</accession>
<evidence type="ECO:0000313" key="1">
    <source>
        <dbReference type="Proteomes" id="UP000192220"/>
    </source>
</evidence>
<dbReference type="InParanoid" id="A0A2I4C797"/>
<dbReference type="PANTHER" id="PTHR31912:SF35">
    <property type="entry name" value="C2H2-TYPE DOMAIN-CONTAINING PROTEIN"/>
    <property type="match status" value="1"/>
</dbReference>